<dbReference type="Pfam" id="PF00440">
    <property type="entry name" value="TetR_N"/>
    <property type="match status" value="1"/>
</dbReference>
<dbReference type="InterPro" id="IPR009057">
    <property type="entry name" value="Homeodomain-like_sf"/>
</dbReference>
<dbReference type="PANTHER" id="PTHR30055:SF238">
    <property type="entry name" value="MYCOFACTOCIN BIOSYNTHESIS TRANSCRIPTIONAL REGULATOR MFTR-RELATED"/>
    <property type="match status" value="1"/>
</dbReference>
<dbReference type="PROSITE" id="PS50977">
    <property type="entry name" value="HTH_TETR_2"/>
    <property type="match status" value="1"/>
</dbReference>
<dbReference type="InterPro" id="IPR050109">
    <property type="entry name" value="HTH-type_TetR-like_transc_reg"/>
</dbReference>
<dbReference type="RefSeq" id="WP_269865494.1">
    <property type="nucleotide sequence ID" value="NZ_JAPZVI010000038.1"/>
</dbReference>
<reference evidence="6" key="1">
    <citation type="submission" date="2022-12" db="EMBL/GenBank/DDBJ databases">
        <authorList>
            <person name="Voronina O.L."/>
            <person name="Kunda M.S."/>
            <person name="Ryzhova N."/>
            <person name="Aksenova E.I."/>
        </authorList>
    </citation>
    <scope>NUCLEOTIDE SEQUENCE</scope>
    <source>
        <strain evidence="6">SCCH136:Ach223948</strain>
    </source>
</reference>
<evidence type="ECO:0000256" key="1">
    <source>
        <dbReference type="ARBA" id="ARBA00023015"/>
    </source>
</evidence>
<evidence type="ECO:0000256" key="4">
    <source>
        <dbReference type="PROSITE-ProRule" id="PRU00335"/>
    </source>
</evidence>
<sequence length="203" mass="22410">MATERERARLAVSRKAAELFIEHGIAHTSGDDIAAAAGLSKRTVWRYFRSKESCVEPLLTVSSLRFATVLEHWPHELSIEAHLGAALRPEEPGSQALADDVLAVRLIAMLPEEPALRTAWLMACHVAEEKLIDVVARRAGRRPDDFAVRLCAAAMMSAVRLIDEEISFVAVRHARVYTLPEIIDEMARAIRAASTLPICDPIP</sequence>
<dbReference type="InterPro" id="IPR041347">
    <property type="entry name" value="MftR_C"/>
</dbReference>
<dbReference type="SUPFAM" id="SSF46689">
    <property type="entry name" value="Homeodomain-like"/>
    <property type="match status" value="1"/>
</dbReference>
<dbReference type="PANTHER" id="PTHR30055">
    <property type="entry name" value="HTH-TYPE TRANSCRIPTIONAL REGULATOR RUTR"/>
    <property type="match status" value="1"/>
</dbReference>
<keyword evidence="1" id="KW-0805">Transcription regulation</keyword>
<dbReference type="InterPro" id="IPR001647">
    <property type="entry name" value="HTH_TetR"/>
</dbReference>
<evidence type="ECO:0000256" key="2">
    <source>
        <dbReference type="ARBA" id="ARBA00023125"/>
    </source>
</evidence>
<dbReference type="Proteomes" id="UP001141992">
    <property type="component" value="Unassembled WGS sequence"/>
</dbReference>
<evidence type="ECO:0000256" key="3">
    <source>
        <dbReference type="ARBA" id="ARBA00023163"/>
    </source>
</evidence>
<dbReference type="Gene3D" id="1.10.357.10">
    <property type="entry name" value="Tetracycline Repressor, domain 2"/>
    <property type="match status" value="1"/>
</dbReference>
<dbReference type="EMBL" id="JAPZVI010000038">
    <property type="protein sequence ID" value="MCZ8405341.1"/>
    <property type="molecule type" value="Genomic_DNA"/>
</dbReference>
<dbReference type="PRINTS" id="PR00455">
    <property type="entry name" value="HTHTETR"/>
</dbReference>
<dbReference type="GO" id="GO:0003700">
    <property type="term" value="F:DNA-binding transcription factor activity"/>
    <property type="evidence" value="ECO:0007669"/>
    <property type="project" value="TreeGrafter"/>
</dbReference>
<evidence type="ECO:0000313" key="6">
    <source>
        <dbReference type="EMBL" id="MCZ8405341.1"/>
    </source>
</evidence>
<keyword evidence="2 4" id="KW-0238">DNA-binding</keyword>
<dbReference type="AlphaFoldDB" id="A0A9X3L776"/>
<gene>
    <name evidence="6" type="ORF">O9570_28085</name>
</gene>
<comment type="caution">
    <text evidence="6">The sequence shown here is derived from an EMBL/GenBank/DDBJ whole genome shotgun (WGS) entry which is preliminary data.</text>
</comment>
<feature type="DNA-binding region" description="H-T-H motif" evidence="4">
    <location>
        <begin position="29"/>
        <end position="48"/>
    </location>
</feature>
<evidence type="ECO:0000313" key="7">
    <source>
        <dbReference type="Proteomes" id="UP001141992"/>
    </source>
</evidence>
<dbReference type="Pfam" id="PF17754">
    <property type="entry name" value="TetR_C_14"/>
    <property type="match status" value="1"/>
</dbReference>
<proteinExistence type="predicted"/>
<name>A0A9X3L776_ALCXX</name>
<accession>A0A9X3L776</accession>
<protein>
    <submittedName>
        <fullName evidence="6">TetR family transcriptional regulator</fullName>
    </submittedName>
</protein>
<feature type="domain" description="HTH tetR-type" evidence="5">
    <location>
        <begin position="6"/>
        <end position="66"/>
    </location>
</feature>
<evidence type="ECO:0000259" key="5">
    <source>
        <dbReference type="PROSITE" id="PS50977"/>
    </source>
</evidence>
<organism evidence="6 7">
    <name type="scientific">Alcaligenes xylosoxydans xylosoxydans</name>
    <name type="common">Achromobacter xylosoxidans</name>
    <dbReference type="NCBI Taxonomy" id="85698"/>
    <lineage>
        <taxon>Bacteria</taxon>
        <taxon>Pseudomonadati</taxon>
        <taxon>Pseudomonadota</taxon>
        <taxon>Betaproteobacteria</taxon>
        <taxon>Burkholderiales</taxon>
        <taxon>Alcaligenaceae</taxon>
        <taxon>Achromobacter</taxon>
    </lineage>
</organism>
<keyword evidence="3" id="KW-0804">Transcription</keyword>
<dbReference type="GO" id="GO:0000976">
    <property type="term" value="F:transcription cis-regulatory region binding"/>
    <property type="evidence" value="ECO:0007669"/>
    <property type="project" value="TreeGrafter"/>
</dbReference>